<gene>
    <name evidence="2" type="ORF">NC653_019494</name>
</gene>
<evidence type="ECO:0000313" key="3">
    <source>
        <dbReference type="Proteomes" id="UP001164929"/>
    </source>
</evidence>
<evidence type="ECO:0000256" key="1">
    <source>
        <dbReference type="SAM" id="MobiDB-lite"/>
    </source>
</evidence>
<proteinExistence type="predicted"/>
<dbReference type="Proteomes" id="UP001164929">
    <property type="component" value="Chromosome 7"/>
</dbReference>
<evidence type="ECO:0000313" key="2">
    <source>
        <dbReference type="EMBL" id="KAJ6991314.1"/>
    </source>
</evidence>
<protein>
    <submittedName>
        <fullName evidence="2">Uncharacterized protein</fullName>
    </submittedName>
</protein>
<dbReference type="AlphaFoldDB" id="A0AAD6QJ98"/>
<organism evidence="2 3">
    <name type="scientific">Populus alba x Populus x berolinensis</name>
    <dbReference type="NCBI Taxonomy" id="444605"/>
    <lineage>
        <taxon>Eukaryota</taxon>
        <taxon>Viridiplantae</taxon>
        <taxon>Streptophyta</taxon>
        <taxon>Embryophyta</taxon>
        <taxon>Tracheophyta</taxon>
        <taxon>Spermatophyta</taxon>
        <taxon>Magnoliopsida</taxon>
        <taxon>eudicotyledons</taxon>
        <taxon>Gunneridae</taxon>
        <taxon>Pentapetalae</taxon>
        <taxon>rosids</taxon>
        <taxon>fabids</taxon>
        <taxon>Malpighiales</taxon>
        <taxon>Salicaceae</taxon>
        <taxon>Saliceae</taxon>
        <taxon>Populus</taxon>
    </lineage>
</organism>
<name>A0AAD6QJ98_9ROSI</name>
<reference evidence="2" key="1">
    <citation type="journal article" date="2023" name="Mol. Ecol. Resour.">
        <title>Chromosome-level genome assembly of a triploid poplar Populus alba 'Berolinensis'.</title>
        <authorList>
            <person name="Chen S."/>
            <person name="Yu Y."/>
            <person name="Wang X."/>
            <person name="Wang S."/>
            <person name="Zhang T."/>
            <person name="Zhou Y."/>
            <person name="He R."/>
            <person name="Meng N."/>
            <person name="Wang Y."/>
            <person name="Liu W."/>
            <person name="Liu Z."/>
            <person name="Liu J."/>
            <person name="Guo Q."/>
            <person name="Huang H."/>
            <person name="Sederoff R.R."/>
            <person name="Wang G."/>
            <person name="Qu G."/>
            <person name="Chen S."/>
        </authorList>
    </citation>
    <scope>NUCLEOTIDE SEQUENCE</scope>
    <source>
        <strain evidence="2">SC-2020</strain>
    </source>
</reference>
<keyword evidence="3" id="KW-1185">Reference proteome</keyword>
<comment type="caution">
    <text evidence="2">The sequence shown here is derived from an EMBL/GenBank/DDBJ whole genome shotgun (WGS) entry which is preliminary data.</text>
</comment>
<feature type="compositionally biased region" description="Polar residues" evidence="1">
    <location>
        <begin position="65"/>
        <end position="74"/>
    </location>
</feature>
<accession>A0AAD6QJ98</accession>
<dbReference type="EMBL" id="JAQIZT010000007">
    <property type="protein sequence ID" value="KAJ6991314.1"/>
    <property type="molecule type" value="Genomic_DNA"/>
</dbReference>
<sequence>MLEAQAAGSALGSEVKDSLLNFPPPLHCSDFGLYGPTRELCVGKEENNLGANCLPDLISKERMKTSNQSISTFKATPPEKGACML</sequence>
<feature type="region of interest" description="Disordered" evidence="1">
    <location>
        <begin position="65"/>
        <end position="85"/>
    </location>
</feature>